<keyword evidence="5" id="KW-1185">Reference proteome</keyword>
<feature type="non-terminal residue" evidence="4">
    <location>
        <position position="1"/>
    </location>
</feature>
<dbReference type="Gene3D" id="3.40.50.720">
    <property type="entry name" value="NAD(P)-binding Rossmann-like Domain"/>
    <property type="match status" value="1"/>
</dbReference>
<dbReference type="Proteomes" id="UP001206925">
    <property type="component" value="Unassembled WGS sequence"/>
</dbReference>
<dbReference type="AlphaFoldDB" id="A0AAD5CEC1"/>
<proteinExistence type="inferred from homology"/>
<reference evidence="4" key="1">
    <citation type="submission" date="2022-06" db="EMBL/GenBank/DDBJ databases">
        <title>Uncovering the hologenomic basis of an extraordinary plant invasion.</title>
        <authorList>
            <person name="Bieker V.C."/>
            <person name="Martin M.D."/>
            <person name="Gilbert T."/>
            <person name="Hodgins K."/>
            <person name="Battlay P."/>
            <person name="Petersen B."/>
            <person name="Wilson J."/>
        </authorList>
    </citation>
    <scope>NUCLEOTIDE SEQUENCE</scope>
    <source>
        <strain evidence="4">AA19_3_7</strain>
        <tissue evidence="4">Leaf</tissue>
    </source>
</reference>
<organism evidence="4 5">
    <name type="scientific">Ambrosia artemisiifolia</name>
    <name type="common">Common ragweed</name>
    <dbReference type="NCBI Taxonomy" id="4212"/>
    <lineage>
        <taxon>Eukaryota</taxon>
        <taxon>Viridiplantae</taxon>
        <taxon>Streptophyta</taxon>
        <taxon>Embryophyta</taxon>
        <taxon>Tracheophyta</taxon>
        <taxon>Spermatophyta</taxon>
        <taxon>Magnoliopsida</taxon>
        <taxon>eudicotyledons</taxon>
        <taxon>Gunneridae</taxon>
        <taxon>Pentapetalae</taxon>
        <taxon>asterids</taxon>
        <taxon>campanulids</taxon>
        <taxon>Asterales</taxon>
        <taxon>Asteraceae</taxon>
        <taxon>Asteroideae</taxon>
        <taxon>Heliantheae alliance</taxon>
        <taxon>Heliantheae</taxon>
        <taxon>Ambrosia</taxon>
    </lineage>
</organism>
<evidence type="ECO:0000256" key="1">
    <source>
        <dbReference type="ARBA" id="ARBA00006484"/>
    </source>
</evidence>
<comment type="caution">
    <text evidence="4">The sequence shown here is derived from an EMBL/GenBank/DDBJ whole genome shotgun (WGS) entry which is preliminary data.</text>
</comment>
<sequence>RDQTRGEEAVEKLKVSGLSNVVFHQLDINDPNSIECLAKFINNAAEVGLIVHVEEFKEGEGHLQIVDERAHLLTNVLEQPYELGERCVKTNYYASKMVTESLIPLLQLSKSPRIVNVTSFFGHLCFLPNEKLKEELVHIEKLTEERINEIIQLFLSDFKAGKLKENGWPLTYCAYKVSKFALNAYTRLLARKHKNMLVNCVHPGYVATDMTSQIGHKTAEEGAKGPVMAALLPDNGPSGVYFHETQAAPFSPTEFANFLKELKE</sequence>
<dbReference type="PANTHER" id="PTHR43490">
    <property type="entry name" value="(+)-NEOMENTHOL DEHYDROGENASE"/>
    <property type="match status" value="1"/>
</dbReference>
<dbReference type="PANTHER" id="PTHR43490:SF135">
    <property type="entry name" value="OS02G0640800 PROTEIN"/>
    <property type="match status" value="1"/>
</dbReference>
<dbReference type="EMBL" id="JAMZMK010008694">
    <property type="protein sequence ID" value="KAI7738936.1"/>
    <property type="molecule type" value="Genomic_DNA"/>
</dbReference>
<gene>
    <name evidence="4" type="ORF">M8C21_011583</name>
</gene>
<dbReference type="InterPro" id="IPR036291">
    <property type="entry name" value="NAD(P)-bd_dom_sf"/>
</dbReference>
<dbReference type="Pfam" id="PF13561">
    <property type="entry name" value="adh_short_C2"/>
    <property type="match status" value="1"/>
</dbReference>
<dbReference type="GO" id="GO:0016020">
    <property type="term" value="C:membrane"/>
    <property type="evidence" value="ECO:0007669"/>
    <property type="project" value="TreeGrafter"/>
</dbReference>
<comment type="similarity">
    <text evidence="1">Belongs to the short-chain dehydrogenases/reductases (SDR) family.</text>
</comment>
<keyword evidence="2" id="KW-0521">NADP</keyword>
<dbReference type="PRINTS" id="PR00081">
    <property type="entry name" value="GDHRDH"/>
</dbReference>
<evidence type="ECO:0008006" key="6">
    <source>
        <dbReference type="Google" id="ProtNLM"/>
    </source>
</evidence>
<dbReference type="GO" id="GO:0016491">
    <property type="term" value="F:oxidoreductase activity"/>
    <property type="evidence" value="ECO:0007669"/>
    <property type="project" value="UniProtKB-KW"/>
</dbReference>
<evidence type="ECO:0000256" key="3">
    <source>
        <dbReference type="ARBA" id="ARBA00023002"/>
    </source>
</evidence>
<dbReference type="InterPro" id="IPR002347">
    <property type="entry name" value="SDR_fam"/>
</dbReference>
<dbReference type="SUPFAM" id="SSF51735">
    <property type="entry name" value="NAD(P)-binding Rossmann-fold domains"/>
    <property type="match status" value="1"/>
</dbReference>
<name>A0AAD5CEC1_AMBAR</name>
<protein>
    <recommendedName>
        <fullName evidence="6">Glucose/ribitol dehydrogenase</fullName>
    </recommendedName>
</protein>
<accession>A0AAD5CEC1</accession>
<keyword evidence="3" id="KW-0560">Oxidoreductase</keyword>
<evidence type="ECO:0000256" key="2">
    <source>
        <dbReference type="ARBA" id="ARBA00022857"/>
    </source>
</evidence>
<evidence type="ECO:0000313" key="5">
    <source>
        <dbReference type="Proteomes" id="UP001206925"/>
    </source>
</evidence>
<evidence type="ECO:0000313" key="4">
    <source>
        <dbReference type="EMBL" id="KAI7738936.1"/>
    </source>
</evidence>